<feature type="transmembrane region" description="Helical" evidence="5">
    <location>
        <begin position="59"/>
        <end position="80"/>
    </location>
</feature>
<evidence type="ECO:0000259" key="8">
    <source>
        <dbReference type="Pfam" id="PF15864"/>
    </source>
</evidence>
<feature type="transmembrane region" description="Helical" evidence="5">
    <location>
        <begin position="207"/>
        <end position="226"/>
    </location>
</feature>
<dbReference type="Pfam" id="PF11846">
    <property type="entry name" value="Wzy_C_2"/>
    <property type="match status" value="1"/>
</dbReference>
<dbReference type="InterPro" id="IPR031726">
    <property type="entry name" value="PglL_A"/>
</dbReference>
<protein>
    <submittedName>
        <fullName evidence="9">Wzy polymerase domain-containing protein</fullName>
    </submittedName>
</protein>
<dbReference type="Pfam" id="PF04932">
    <property type="entry name" value="Wzy_C"/>
    <property type="match status" value="1"/>
</dbReference>
<feature type="transmembrane region" description="Helical" evidence="5">
    <location>
        <begin position="31"/>
        <end position="52"/>
    </location>
</feature>
<evidence type="ECO:0000256" key="1">
    <source>
        <dbReference type="ARBA" id="ARBA00004141"/>
    </source>
</evidence>
<keyword evidence="2 5" id="KW-0812">Transmembrane</keyword>
<evidence type="ECO:0000256" key="3">
    <source>
        <dbReference type="ARBA" id="ARBA00022989"/>
    </source>
</evidence>
<evidence type="ECO:0000256" key="2">
    <source>
        <dbReference type="ARBA" id="ARBA00022692"/>
    </source>
</evidence>
<evidence type="ECO:0000313" key="10">
    <source>
        <dbReference type="Proteomes" id="UP001368500"/>
    </source>
</evidence>
<feature type="domain" description="Virulence factor membrane-bound polymerase C-terminal" evidence="7">
    <location>
        <begin position="350"/>
        <end position="529"/>
    </location>
</feature>
<dbReference type="PANTHER" id="PTHR37422">
    <property type="entry name" value="TEICHURONIC ACID BIOSYNTHESIS PROTEIN TUAE"/>
    <property type="match status" value="1"/>
</dbReference>
<gene>
    <name evidence="9" type="ORF">AACH11_15435</name>
</gene>
<feature type="transmembrane region" description="Helical" evidence="5">
    <location>
        <begin position="86"/>
        <end position="107"/>
    </location>
</feature>
<feature type="transmembrane region" description="Helical" evidence="5">
    <location>
        <begin position="311"/>
        <end position="331"/>
    </location>
</feature>
<dbReference type="InterPro" id="IPR007016">
    <property type="entry name" value="O-antigen_ligase-rel_domated"/>
</dbReference>
<dbReference type="InterPro" id="IPR021797">
    <property type="entry name" value="Wzy_C_2"/>
</dbReference>
<accession>A0ABU9BBR8</accession>
<comment type="caution">
    <text evidence="9">The sequence shown here is derived from an EMBL/GenBank/DDBJ whole genome shotgun (WGS) entry which is preliminary data.</text>
</comment>
<feature type="transmembrane region" description="Helical" evidence="5">
    <location>
        <begin position="343"/>
        <end position="360"/>
    </location>
</feature>
<evidence type="ECO:0000256" key="4">
    <source>
        <dbReference type="ARBA" id="ARBA00023136"/>
    </source>
</evidence>
<dbReference type="InterPro" id="IPR051533">
    <property type="entry name" value="WaaL-like"/>
</dbReference>
<keyword evidence="4 5" id="KW-0472">Membrane</keyword>
<keyword evidence="10" id="KW-1185">Reference proteome</keyword>
<dbReference type="RefSeq" id="WP_341375140.1">
    <property type="nucleotide sequence ID" value="NZ_JBBUTF010000014.1"/>
</dbReference>
<dbReference type="Pfam" id="PF15864">
    <property type="entry name" value="PglL_A"/>
    <property type="match status" value="1"/>
</dbReference>
<evidence type="ECO:0000256" key="5">
    <source>
        <dbReference type="SAM" id="Phobius"/>
    </source>
</evidence>
<feature type="domain" description="O-antigen ligase-related" evidence="6">
    <location>
        <begin position="167"/>
        <end position="317"/>
    </location>
</feature>
<keyword evidence="3 5" id="KW-1133">Transmembrane helix</keyword>
<evidence type="ECO:0000313" key="9">
    <source>
        <dbReference type="EMBL" id="MEK8027356.1"/>
    </source>
</evidence>
<comment type="subcellular location">
    <subcellularLocation>
        <location evidence="1">Membrane</location>
        <topology evidence="1">Multi-pass membrane protein</topology>
    </subcellularLocation>
</comment>
<name>A0ABU9BBR8_9BURK</name>
<dbReference type="EMBL" id="JBBUTF010000014">
    <property type="protein sequence ID" value="MEK8027356.1"/>
    <property type="molecule type" value="Genomic_DNA"/>
</dbReference>
<feature type="transmembrane region" description="Helical" evidence="5">
    <location>
        <begin position="162"/>
        <end position="195"/>
    </location>
</feature>
<evidence type="ECO:0000259" key="7">
    <source>
        <dbReference type="Pfam" id="PF11846"/>
    </source>
</evidence>
<proteinExistence type="predicted"/>
<evidence type="ECO:0000259" key="6">
    <source>
        <dbReference type="Pfam" id="PF04932"/>
    </source>
</evidence>
<feature type="domain" description="Protein glycosylation ligase" evidence="8">
    <location>
        <begin position="129"/>
        <end position="154"/>
    </location>
</feature>
<dbReference type="Proteomes" id="UP001368500">
    <property type="component" value="Unassembled WGS sequence"/>
</dbReference>
<sequence length="588" mass="62844">MVNQILAVGLWGLWLAMAAPRADLRASGPTVAALGLVLLAALAMPVFGALPFSIGFSNAALVLTSIAMAAAGAGLARQQLPRLRDAWLALCTGLLIGGVLSAVVGLLQVHAPQLADGQLLAASSLEGIAVGNLRQPNHLCSVLLLGLVALVVRHELAGMPRAQLWVFAMAMVWAIELSASRTGALGLLLCPLWAALDRKLSRPVRHLLMALPLLYLAFFGLAWGWAHLGGGHEAEGAAARMADELGAAAQGSPNSRLNVWRNTLTLITANPWSGVGWGEYNLAWTLTGYPNRPTAFFDHAHNLPLQLLAELGIPLGSAVLVLTTMTVLAGWTRSARLSGERGLIGRSAAMLLLMLMWHSMVEYPLWYGYFLLPAALAAGVALGQADPRGDSLADLRSDLPVDPLVLGPKATVRLTWSTTSPRTRLAGVLMVCGSLWALIDFQAISSIYSVAKDERRSLAQRIADGQGSLWFAHHADYAAATNPMQPLSRALGLQSAVHYLLDGQLMQTWARELAAQGHPEHARLLMQRLGEFRRLEPDKQERVCGREMAPGDAAICVPPTQTPDWRSFIPLTQAATRAVLASSVPARP</sequence>
<organism evidence="9 10">
    <name type="scientific">Pseudaquabacterium rugosum</name>
    <dbReference type="NCBI Taxonomy" id="2984194"/>
    <lineage>
        <taxon>Bacteria</taxon>
        <taxon>Pseudomonadati</taxon>
        <taxon>Pseudomonadota</taxon>
        <taxon>Betaproteobacteria</taxon>
        <taxon>Burkholderiales</taxon>
        <taxon>Sphaerotilaceae</taxon>
        <taxon>Pseudaquabacterium</taxon>
    </lineage>
</organism>
<reference evidence="9 10" key="1">
    <citation type="submission" date="2024-04" db="EMBL/GenBank/DDBJ databases">
        <title>Novel species of the genus Ideonella isolated from streams.</title>
        <authorList>
            <person name="Lu H."/>
        </authorList>
    </citation>
    <scope>NUCLEOTIDE SEQUENCE [LARGE SCALE GENOMIC DNA]</scope>
    <source>
        <strain evidence="9 10">BYS139W</strain>
    </source>
</reference>
<dbReference type="PANTHER" id="PTHR37422:SF21">
    <property type="entry name" value="EXOQ-LIKE PROTEIN"/>
    <property type="match status" value="1"/>
</dbReference>